<comment type="subcellular location">
    <subcellularLocation>
        <location evidence="1">Cell membrane</location>
        <topology evidence="1">Single-pass membrane protein</topology>
    </subcellularLocation>
</comment>
<dbReference type="PANTHER" id="PTHR46473">
    <property type="entry name" value="GH08155P"/>
    <property type="match status" value="1"/>
</dbReference>
<keyword evidence="10 13" id="KW-0472">Membrane</keyword>
<dbReference type="PANTHER" id="PTHR46473:SF14">
    <property type="entry name" value="LEUCINE RICH REPEAT CONTAINING 3B"/>
    <property type="match status" value="1"/>
</dbReference>
<evidence type="ECO:0000256" key="3">
    <source>
        <dbReference type="ARBA" id="ARBA00022475"/>
    </source>
</evidence>
<feature type="transmembrane region" description="Helical" evidence="13">
    <location>
        <begin position="400"/>
        <end position="418"/>
    </location>
</feature>
<evidence type="ECO:0000313" key="15">
    <source>
        <dbReference type="Proteomes" id="UP001153292"/>
    </source>
</evidence>
<dbReference type="EMBL" id="OU963904">
    <property type="protein sequence ID" value="CAH0669609.1"/>
    <property type="molecule type" value="Genomic_DNA"/>
</dbReference>
<proteinExistence type="predicted"/>
<keyword evidence="4" id="KW-0433">Leucine-rich repeat</keyword>
<organism evidence="14 15">
    <name type="scientific">Chilo suppressalis</name>
    <name type="common">Asiatic rice borer moth</name>
    <dbReference type="NCBI Taxonomy" id="168631"/>
    <lineage>
        <taxon>Eukaryota</taxon>
        <taxon>Metazoa</taxon>
        <taxon>Ecdysozoa</taxon>
        <taxon>Arthropoda</taxon>
        <taxon>Hexapoda</taxon>
        <taxon>Insecta</taxon>
        <taxon>Pterygota</taxon>
        <taxon>Neoptera</taxon>
        <taxon>Endopterygota</taxon>
        <taxon>Lepidoptera</taxon>
        <taxon>Glossata</taxon>
        <taxon>Ditrysia</taxon>
        <taxon>Pyraloidea</taxon>
        <taxon>Crambidae</taxon>
        <taxon>Crambinae</taxon>
        <taxon>Chilo</taxon>
    </lineage>
</organism>
<evidence type="ECO:0008006" key="16">
    <source>
        <dbReference type="Google" id="ProtNLM"/>
    </source>
</evidence>
<dbReference type="Pfam" id="PF13855">
    <property type="entry name" value="LRR_8"/>
    <property type="match status" value="1"/>
</dbReference>
<evidence type="ECO:0000256" key="5">
    <source>
        <dbReference type="ARBA" id="ARBA00022692"/>
    </source>
</evidence>
<dbReference type="Gene3D" id="3.80.10.10">
    <property type="entry name" value="Ribonuclease Inhibitor"/>
    <property type="match status" value="2"/>
</dbReference>
<keyword evidence="6" id="KW-0732">Signal</keyword>
<evidence type="ECO:0000256" key="12">
    <source>
        <dbReference type="ARBA" id="ARBA00023303"/>
    </source>
</evidence>
<evidence type="ECO:0000256" key="7">
    <source>
        <dbReference type="ARBA" id="ARBA00022737"/>
    </source>
</evidence>
<keyword evidence="9" id="KW-0406">Ion transport</keyword>
<keyword evidence="11" id="KW-1015">Disulfide bond</keyword>
<dbReference type="Proteomes" id="UP001153292">
    <property type="component" value="Chromosome 11"/>
</dbReference>
<evidence type="ECO:0000256" key="9">
    <source>
        <dbReference type="ARBA" id="ARBA00023065"/>
    </source>
</evidence>
<keyword evidence="8 13" id="KW-1133">Transmembrane helix</keyword>
<dbReference type="SMART" id="SM00369">
    <property type="entry name" value="LRR_TYP"/>
    <property type="match status" value="2"/>
</dbReference>
<keyword evidence="7" id="KW-0677">Repeat</keyword>
<evidence type="ECO:0000256" key="6">
    <source>
        <dbReference type="ARBA" id="ARBA00022729"/>
    </source>
</evidence>
<evidence type="ECO:0000256" key="4">
    <source>
        <dbReference type="ARBA" id="ARBA00022614"/>
    </source>
</evidence>
<accession>A0ABN8E9U3</accession>
<dbReference type="InterPro" id="IPR003591">
    <property type="entry name" value="Leu-rich_rpt_typical-subtyp"/>
</dbReference>
<reference evidence="14" key="1">
    <citation type="submission" date="2021-12" db="EMBL/GenBank/DDBJ databases">
        <authorList>
            <person name="King R."/>
        </authorList>
    </citation>
    <scope>NUCLEOTIDE SEQUENCE</scope>
</reference>
<protein>
    <recommendedName>
        <fullName evidence="16">LRRCT domain-containing protein</fullName>
    </recommendedName>
</protein>
<dbReference type="SUPFAM" id="SSF52058">
    <property type="entry name" value="L domain-like"/>
    <property type="match status" value="1"/>
</dbReference>
<evidence type="ECO:0000256" key="11">
    <source>
        <dbReference type="ARBA" id="ARBA00023157"/>
    </source>
</evidence>
<evidence type="ECO:0000256" key="2">
    <source>
        <dbReference type="ARBA" id="ARBA00022448"/>
    </source>
</evidence>
<keyword evidence="15" id="KW-1185">Reference proteome</keyword>
<evidence type="ECO:0000313" key="14">
    <source>
        <dbReference type="EMBL" id="CAH0669609.1"/>
    </source>
</evidence>
<evidence type="ECO:0000256" key="8">
    <source>
        <dbReference type="ARBA" id="ARBA00022989"/>
    </source>
</evidence>
<evidence type="ECO:0000256" key="10">
    <source>
        <dbReference type="ARBA" id="ARBA00023136"/>
    </source>
</evidence>
<dbReference type="InterPro" id="IPR051432">
    <property type="entry name" value="KCNMA1_auxiliary"/>
</dbReference>
<dbReference type="InterPro" id="IPR001611">
    <property type="entry name" value="Leu-rich_rpt"/>
</dbReference>
<keyword evidence="5 13" id="KW-0812">Transmembrane</keyword>
<keyword evidence="2" id="KW-0813">Transport</keyword>
<name>A0ABN8E9U3_CHISP</name>
<keyword evidence="3" id="KW-1003">Cell membrane</keyword>
<keyword evidence="12" id="KW-0407">Ion channel</keyword>
<sequence length="437" mass="49767">MSNKPCPVVEYAERSQCLQVEQELICKGGITREWMTGIRVDISHLRLIEWPGLCIHAGRVQQLFPELRTLELINCSSLEFFKGHFGSTSKIQKLTIHGSPSLWEVPPGLIDCMPGLRILDLRRNGIRHMRDELLSRPPNLQEVHLSENQWDCSDGGLDWLAMKEENSTTRKRIADYKILVCHQKLYRGKPLHVIMDIIRTMHLTCPSPCECKMTHVVSDTAGTIIPLITVNCAERQLEAPPSTLPPSSTTLRLEGNKISSIRAIIQNPLYKKLADLYLDNNSIPAVKELEGSEWFTTFRVLSLRGNKLKQIPVYAFDKALQVNNNIMHVYLGHNPWRCDCHFIPRFQGLLLKYKRVIGDLPDIRCSKSDDKKTSLVQISTMPLGNVCSSEMEMPISPINIVNLVLLTLILLVLGRFLYDWRNFKTTGKLPWLSSILP</sequence>
<gene>
    <name evidence="14" type="ORF">CHILSU_LOCUS1516</name>
</gene>
<evidence type="ECO:0000256" key="1">
    <source>
        <dbReference type="ARBA" id="ARBA00004162"/>
    </source>
</evidence>
<dbReference type="InterPro" id="IPR032675">
    <property type="entry name" value="LRR_dom_sf"/>
</dbReference>
<evidence type="ECO:0000256" key="13">
    <source>
        <dbReference type="SAM" id="Phobius"/>
    </source>
</evidence>